<reference evidence="7 8" key="1">
    <citation type="journal article" date="2010" name="Cell">
        <title>The genome of Naegleria gruberi illuminates early eukaryotic versatility.</title>
        <authorList>
            <person name="Fritz-Laylin L.K."/>
            <person name="Prochnik S.E."/>
            <person name="Ginger M.L."/>
            <person name="Dacks J.B."/>
            <person name="Carpenter M.L."/>
            <person name="Field M.C."/>
            <person name="Kuo A."/>
            <person name="Paredez A."/>
            <person name="Chapman J."/>
            <person name="Pham J."/>
            <person name="Shu S."/>
            <person name="Neupane R."/>
            <person name="Cipriano M."/>
            <person name="Mancuso J."/>
            <person name="Tu H."/>
            <person name="Salamov A."/>
            <person name="Lindquist E."/>
            <person name="Shapiro H."/>
            <person name="Lucas S."/>
            <person name="Grigoriev I.V."/>
            <person name="Cande W.Z."/>
            <person name="Fulton C."/>
            <person name="Rokhsar D.S."/>
            <person name="Dawson S.C."/>
        </authorList>
    </citation>
    <scope>NUCLEOTIDE SEQUENCE [LARGE SCALE GENOMIC DNA]</scope>
    <source>
        <strain evidence="7 8">NEG-M</strain>
    </source>
</reference>
<keyword evidence="3" id="KW-0804">Transcription</keyword>
<dbReference type="KEGG" id="ngr:NAEGRDRAFT_67814"/>
<dbReference type="Pfam" id="PF02042">
    <property type="entry name" value="RWP-RK"/>
    <property type="match status" value="1"/>
</dbReference>
<keyword evidence="4" id="KW-0539">Nucleus</keyword>
<evidence type="ECO:0000313" key="8">
    <source>
        <dbReference type="Proteomes" id="UP000006671"/>
    </source>
</evidence>
<gene>
    <name evidence="7" type="ORF">NAEGRDRAFT_67814</name>
</gene>
<dbReference type="EMBL" id="GG738869">
    <property type="protein sequence ID" value="EFC44180.1"/>
    <property type="molecule type" value="Genomic_DNA"/>
</dbReference>
<sequence length="217" mass="24836">MTSGMLMTISSSVASPKRTSERRLPNGSLKKSEELSLDSSSSNSNSSNSKGISKKRKTRCCRTLDKEEIIKYFSVKEEEAAQLLNVSKSKLKRIKKESNYYHSAEMGISRWPYRRLEALKQELHDIEERIKNVNIQSIKPTYSTSTQFSSSPISSSQQHQHQHQHQQLSLQLEESILKGSIELIHHIPNIIVKHSNEHIKEIARKTQRISLSNLLNL</sequence>
<keyword evidence="1" id="KW-0805">Transcription regulation</keyword>
<feature type="compositionally biased region" description="Low complexity" evidence="5">
    <location>
        <begin position="37"/>
        <end position="50"/>
    </location>
</feature>
<evidence type="ECO:0000256" key="2">
    <source>
        <dbReference type="ARBA" id="ARBA00023125"/>
    </source>
</evidence>
<feature type="region of interest" description="Disordered" evidence="5">
    <location>
        <begin position="143"/>
        <end position="167"/>
    </location>
</feature>
<dbReference type="GeneID" id="8848204"/>
<dbReference type="InterPro" id="IPR003035">
    <property type="entry name" value="RWP-RK_dom"/>
</dbReference>
<dbReference type="GO" id="GO:0003677">
    <property type="term" value="F:DNA binding"/>
    <property type="evidence" value="ECO:0007669"/>
    <property type="project" value="UniProtKB-KW"/>
</dbReference>
<feature type="compositionally biased region" description="Polar residues" evidence="5">
    <location>
        <begin position="1"/>
        <end position="14"/>
    </location>
</feature>
<evidence type="ECO:0000256" key="3">
    <source>
        <dbReference type="ARBA" id="ARBA00023163"/>
    </source>
</evidence>
<proteinExistence type="predicted"/>
<accession>D2VG10</accession>
<dbReference type="OrthoDB" id="6270329at2759"/>
<feature type="domain" description="RWP-RK" evidence="6">
    <location>
        <begin position="48"/>
        <end position="139"/>
    </location>
</feature>
<protein>
    <submittedName>
        <fullName evidence="7">Predicted protein</fullName>
    </submittedName>
</protein>
<evidence type="ECO:0000256" key="4">
    <source>
        <dbReference type="ARBA" id="ARBA00023242"/>
    </source>
</evidence>
<name>D2VG10_NAEGR</name>
<dbReference type="Proteomes" id="UP000006671">
    <property type="component" value="Unassembled WGS sequence"/>
</dbReference>
<evidence type="ECO:0000313" key="7">
    <source>
        <dbReference type="EMBL" id="EFC44180.1"/>
    </source>
</evidence>
<dbReference type="VEuPathDB" id="AmoebaDB:NAEGRDRAFT_67814"/>
<feature type="region of interest" description="Disordered" evidence="5">
    <location>
        <begin position="1"/>
        <end position="58"/>
    </location>
</feature>
<evidence type="ECO:0000256" key="5">
    <source>
        <dbReference type="SAM" id="MobiDB-lite"/>
    </source>
</evidence>
<dbReference type="PROSITE" id="PS51519">
    <property type="entry name" value="RWP_RK"/>
    <property type="match status" value="1"/>
</dbReference>
<dbReference type="RefSeq" id="XP_002676924.1">
    <property type="nucleotide sequence ID" value="XM_002676878.1"/>
</dbReference>
<dbReference type="InParanoid" id="D2VG10"/>
<dbReference type="AlphaFoldDB" id="D2VG10"/>
<keyword evidence="2" id="KW-0238">DNA-binding</keyword>
<evidence type="ECO:0000256" key="1">
    <source>
        <dbReference type="ARBA" id="ARBA00023015"/>
    </source>
</evidence>
<feature type="compositionally biased region" description="Basic and acidic residues" evidence="5">
    <location>
        <begin position="18"/>
        <end position="34"/>
    </location>
</feature>
<evidence type="ECO:0000259" key="6">
    <source>
        <dbReference type="PROSITE" id="PS51519"/>
    </source>
</evidence>
<organism evidence="8">
    <name type="scientific">Naegleria gruberi</name>
    <name type="common">Amoeba</name>
    <dbReference type="NCBI Taxonomy" id="5762"/>
    <lineage>
        <taxon>Eukaryota</taxon>
        <taxon>Discoba</taxon>
        <taxon>Heterolobosea</taxon>
        <taxon>Tetramitia</taxon>
        <taxon>Eutetramitia</taxon>
        <taxon>Vahlkampfiidae</taxon>
        <taxon>Naegleria</taxon>
    </lineage>
</organism>
<keyword evidence="8" id="KW-1185">Reference proteome</keyword>